<evidence type="ECO:0000313" key="2">
    <source>
        <dbReference type="Proteomes" id="UP000233766"/>
    </source>
</evidence>
<organism evidence="1 2">
    <name type="scientific">Nocardia fluminea</name>
    <dbReference type="NCBI Taxonomy" id="134984"/>
    <lineage>
        <taxon>Bacteria</taxon>
        <taxon>Bacillati</taxon>
        <taxon>Actinomycetota</taxon>
        <taxon>Actinomycetes</taxon>
        <taxon>Mycobacteriales</taxon>
        <taxon>Nocardiaceae</taxon>
        <taxon>Nocardia</taxon>
    </lineage>
</organism>
<dbReference type="CDD" id="cd06587">
    <property type="entry name" value="VOC"/>
    <property type="match status" value="1"/>
</dbReference>
<evidence type="ECO:0008006" key="3">
    <source>
        <dbReference type="Google" id="ProtNLM"/>
    </source>
</evidence>
<accession>A0A2N3VHN1</accession>
<dbReference type="Gene3D" id="3.10.180.10">
    <property type="entry name" value="2,3-Dihydroxybiphenyl 1,2-Dioxygenase, domain 1"/>
    <property type="match status" value="1"/>
</dbReference>
<dbReference type="EMBL" id="PJMW01000002">
    <property type="protein sequence ID" value="PKV81116.1"/>
    <property type="molecule type" value="Genomic_DNA"/>
</dbReference>
<reference evidence="1 2" key="1">
    <citation type="submission" date="2017-12" db="EMBL/GenBank/DDBJ databases">
        <title>Sequencing the genomes of 1000 Actinobacteria strains.</title>
        <authorList>
            <person name="Klenk H.-P."/>
        </authorList>
    </citation>
    <scope>NUCLEOTIDE SEQUENCE [LARGE SCALE GENOMIC DNA]</scope>
    <source>
        <strain evidence="1 2">DSM 44489</strain>
    </source>
</reference>
<comment type="caution">
    <text evidence="1">The sequence shown here is derived from an EMBL/GenBank/DDBJ whole genome shotgun (WGS) entry which is preliminary data.</text>
</comment>
<dbReference type="SUPFAM" id="SSF54593">
    <property type="entry name" value="Glyoxalase/Bleomycin resistance protein/Dihydroxybiphenyl dioxygenase"/>
    <property type="match status" value="1"/>
</dbReference>
<keyword evidence="2" id="KW-1185">Reference proteome</keyword>
<dbReference type="InterPro" id="IPR029068">
    <property type="entry name" value="Glyas_Bleomycin-R_OHBP_Dase"/>
</dbReference>
<protein>
    <recommendedName>
        <fullName evidence="3">Glyoxalase/bleomycin resistance protein/dioxygenase superfamily protein</fullName>
    </recommendedName>
</protein>
<dbReference type="AlphaFoldDB" id="A0A2N3VHN1"/>
<proteinExistence type="predicted"/>
<evidence type="ECO:0000313" key="1">
    <source>
        <dbReference type="EMBL" id="PKV81116.1"/>
    </source>
</evidence>
<gene>
    <name evidence="1" type="ORF">ATK86_5571</name>
</gene>
<name>A0A2N3VHN1_9NOCA</name>
<dbReference type="Proteomes" id="UP000233766">
    <property type="component" value="Unassembled WGS sequence"/>
</dbReference>
<sequence>MKGEQMGTVRAGSCLMRVSDLQSSQRFYCDVFECRVALQEPDAALLLTPAGFQLYLRVSETSRRRKIGDLGVEQIVWSADSKTELDRIEHRLRTYCSTTYTNTANEVSFVDGVDPDGCRVLVTYPTPAQLPRAVIDARFR</sequence>